<reference evidence="2 3" key="1">
    <citation type="submission" date="2020-10" db="EMBL/GenBank/DDBJ databases">
        <title>The Coptis chinensis genome and diversification of protoberbering-type alkaloids.</title>
        <authorList>
            <person name="Wang B."/>
            <person name="Shu S."/>
            <person name="Song C."/>
            <person name="Liu Y."/>
        </authorList>
    </citation>
    <scope>NUCLEOTIDE SEQUENCE [LARGE SCALE GENOMIC DNA]</scope>
    <source>
        <strain evidence="2">HL-2020</strain>
        <tissue evidence="2">Leaf</tissue>
    </source>
</reference>
<dbReference type="EMBL" id="JADFTS010000002">
    <property type="protein sequence ID" value="KAF9621400.1"/>
    <property type="molecule type" value="Genomic_DNA"/>
</dbReference>
<evidence type="ECO:0000256" key="1">
    <source>
        <dbReference type="SAM" id="MobiDB-lite"/>
    </source>
</evidence>
<accession>A0A835M6U5</accession>
<dbReference type="Proteomes" id="UP000631114">
    <property type="component" value="Unassembled WGS sequence"/>
</dbReference>
<feature type="region of interest" description="Disordered" evidence="1">
    <location>
        <begin position="112"/>
        <end position="144"/>
    </location>
</feature>
<sequence>MLIFNSSKHFGRYALPRLGVPRYPPRTRNGELYPFSARLFGLKNAGFYGRSVTRMPARPWGDLVVPTGWRRWGQPMDFPSFCRISLKGEGEIVHQAVRARANLILFPRIPDEGTLGEPPTPTTGPCNTIHTRSDQLPILPPLRS</sequence>
<name>A0A835M6U5_9MAGN</name>
<gene>
    <name evidence="2" type="ORF">IFM89_020922</name>
</gene>
<dbReference type="AlphaFoldDB" id="A0A835M6U5"/>
<organism evidence="2 3">
    <name type="scientific">Coptis chinensis</name>
    <dbReference type="NCBI Taxonomy" id="261450"/>
    <lineage>
        <taxon>Eukaryota</taxon>
        <taxon>Viridiplantae</taxon>
        <taxon>Streptophyta</taxon>
        <taxon>Embryophyta</taxon>
        <taxon>Tracheophyta</taxon>
        <taxon>Spermatophyta</taxon>
        <taxon>Magnoliopsida</taxon>
        <taxon>Ranunculales</taxon>
        <taxon>Ranunculaceae</taxon>
        <taxon>Coptidoideae</taxon>
        <taxon>Coptis</taxon>
    </lineage>
</organism>
<proteinExistence type="predicted"/>
<evidence type="ECO:0000313" key="2">
    <source>
        <dbReference type="EMBL" id="KAF9621400.1"/>
    </source>
</evidence>
<evidence type="ECO:0000313" key="3">
    <source>
        <dbReference type="Proteomes" id="UP000631114"/>
    </source>
</evidence>
<protein>
    <submittedName>
        <fullName evidence="2">Uncharacterized protein</fullName>
    </submittedName>
</protein>
<keyword evidence="3" id="KW-1185">Reference proteome</keyword>
<dbReference type="OrthoDB" id="1391075at2759"/>
<comment type="caution">
    <text evidence="2">The sequence shown here is derived from an EMBL/GenBank/DDBJ whole genome shotgun (WGS) entry which is preliminary data.</text>
</comment>